<dbReference type="Gene3D" id="1.10.10.10">
    <property type="entry name" value="Winged helix-like DNA-binding domain superfamily/Winged helix DNA-binding domain"/>
    <property type="match status" value="1"/>
</dbReference>
<dbReference type="InterPro" id="IPR036388">
    <property type="entry name" value="WH-like_DNA-bd_sf"/>
</dbReference>
<gene>
    <name evidence="6" type="ORF">RAK27_00195</name>
</gene>
<dbReference type="InterPro" id="IPR036390">
    <property type="entry name" value="WH_DNA-bd_sf"/>
</dbReference>
<comment type="similarity">
    <text evidence="1">Belongs to the LysR transcriptional regulatory family.</text>
</comment>
<dbReference type="GO" id="GO:0003700">
    <property type="term" value="F:DNA-binding transcription factor activity"/>
    <property type="evidence" value="ECO:0007669"/>
    <property type="project" value="InterPro"/>
</dbReference>
<evidence type="ECO:0000256" key="2">
    <source>
        <dbReference type="ARBA" id="ARBA00023015"/>
    </source>
</evidence>
<dbReference type="GO" id="GO:0032993">
    <property type="term" value="C:protein-DNA complex"/>
    <property type="evidence" value="ECO:0007669"/>
    <property type="project" value="TreeGrafter"/>
</dbReference>
<dbReference type="InterPro" id="IPR000847">
    <property type="entry name" value="LysR_HTH_N"/>
</dbReference>
<dbReference type="PROSITE" id="PS50931">
    <property type="entry name" value="HTH_LYSR"/>
    <property type="match status" value="1"/>
</dbReference>
<organism evidence="6 7">
    <name type="scientific">Carnobacterium maltaromaticum</name>
    <name type="common">Carnobacterium piscicola</name>
    <dbReference type="NCBI Taxonomy" id="2751"/>
    <lineage>
        <taxon>Bacteria</taxon>
        <taxon>Bacillati</taxon>
        <taxon>Bacillota</taxon>
        <taxon>Bacilli</taxon>
        <taxon>Lactobacillales</taxon>
        <taxon>Carnobacteriaceae</taxon>
        <taxon>Carnobacterium</taxon>
    </lineage>
</organism>
<evidence type="ECO:0000256" key="4">
    <source>
        <dbReference type="ARBA" id="ARBA00023163"/>
    </source>
</evidence>
<dbReference type="Proteomes" id="UP001290462">
    <property type="component" value="Unassembled WGS sequence"/>
</dbReference>
<dbReference type="FunFam" id="1.10.10.10:FF:000001">
    <property type="entry name" value="LysR family transcriptional regulator"/>
    <property type="match status" value="1"/>
</dbReference>
<keyword evidence="4" id="KW-0804">Transcription</keyword>
<dbReference type="InterPro" id="IPR005119">
    <property type="entry name" value="LysR_subst-bd"/>
</dbReference>
<dbReference type="SUPFAM" id="SSF53850">
    <property type="entry name" value="Periplasmic binding protein-like II"/>
    <property type="match status" value="1"/>
</dbReference>
<evidence type="ECO:0000256" key="1">
    <source>
        <dbReference type="ARBA" id="ARBA00009437"/>
    </source>
</evidence>
<dbReference type="AlphaFoldDB" id="A0AAW9JP19"/>
<evidence type="ECO:0000259" key="5">
    <source>
        <dbReference type="PROSITE" id="PS50931"/>
    </source>
</evidence>
<feature type="domain" description="HTH lysR-type" evidence="5">
    <location>
        <begin position="1"/>
        <end position="58"/>
    </location>
</feature>
<keyword evidence="3" id="KW-0238">DNA-binding</keyword>
<evidence type="ECO:0000313" key="7">
    <source>
        <dbReference type="Proteomes" id="UP001290462"/>
    </source>
</evidence>
<protein>
    <submittedName>
        <fullName evidence="6">LysR family transcriptional regulator</fullName>
    </submittedName>
</protein>
<dbReference type="Gene3D" id="3.40.190.10">
    <property type="entry name" value="Periplasmic binding protein-like II"/>
    <property type="match status" value="2"/>
</dbReference>
<sequence length="299" mass="33869">MNLLSLKYFIAVAEYSSFTKASEHLYVTQPTLSRQILDLEDEFGVQFFIRARHSLTLTQAGILFLEEATEIVNKCDNLKEIVKSENDKKIGALSIGYQSFLNTKLMYNTIKSITKKYPRIDFSLLRGTPLELRHQLITGKCDVIFALNTCMHSIPNIECINLQENKLQIAVPCNHHLANYDSVNMKDIADEKFILLNRDISPFTVDYAISLCMKNGFSPNAAYYVNDAEKALLLVGTGKGITFLHSMNKATMTLDSYDIKLLTIENIDDELNFVLAYKKDNQNPLISILISELIHPNGE</sequence>
<dbReference type="Pfam" id="PF00126">
    <property type="entry name" value="HTH_1"/>
    <property type="match status" value="1"/>
</dbReference>
<dbReference type="SUPFAM" id="SSF46785">
    <property type="entry name" value="Winged helix' DNA-binding domain"/>
    <property type="match status" value="1"/>
</dbReference>
<evidence type="ECO:0000313" key="6">
    <source>
        <dbReference type="EMBL" id="MDZ5757074.1"/>
    </source>
</evidence>
<dbReference type="Pfam" id="PF03466">
    <property type="entry name" value="LysR_substrate"/>
    <property type="match status" value="1"/>
</dbReference>
<keyword evidence="2" id="KW-0805">Transcription regulation</keyword>
<dbReference type="GO" id="GO:0003677">
    <property type="term" value="F:DNA binding"/>
    <property type="evidence" value="ECO:0007669"/>
    <property type="project" value="UniProtKB-KW"/>
</dbReference>
<comment type="caution">
    <text evidence="6">The sequence shown here is derived from an EMBL/GenBank/DDBJ whole genome shotgun (WGS) entry which is preliminary data.</text>
</comment>
<dbReference type="PANTHER" id="PTHR30346:SF0">
    <property type="entry name" value="HCA OPERON TRANSCRIPTIONAL ACTIVATOR HCAR"/>
    <property type="match status" value="1"/>
</dbReference>
<evidence type="ECO:0000256" key="3">
    <source>
        <dbReference type="ARBA" id="ARBA00023125"/>
    </source>
</evidence>
<name>A0AAW9JP19_CARML</name>
<accession>A0AAW9JP19</accession>
<dbReference type="EMBL" id="JAVBVO010000001">
    <property type="protein sequence ID" value="MDZ5757074.1"/>
    <property type="molecule type" value="Genomic_DNA"/>
</dbReference>
<reference evidence="6" key="1">
    <citation type="submission" date="2023-08" db="EMBL/GenBank/DDBJ databases">
        <title>Genomic characterization of piscicolin 126 produced by Carnobacterium maltaromaticum CM22 strain isolated from salmon (Salmo salar).</title>
        <authorList>
            <person name="Gonzalez-Gragera E."/>
            <person name="Garcia-Lopez J.D."/>
            <person name="Teso-Perez C."/>
            <person name="Gimenez-Hernandez I."/>
            <person name="Peralta-Sanchez J.M."/>
            <person name="Valdivia E."/>
            <person name="Montalban-Lopez M."/>
            <person name="Martin-Platero A.M."/>
            <person name="Banos A."/>
            <person name="Martinez-Bueno M."/>
        </authorList>
    </citation>
    <scope>NUCLEOTIDE SEQUENCE</scope>
    <source>
        <strain evidence="6">CM22</strain>
    </source>
</reference>
<dbReference type="PRINTS" id="PR00039">
    <property type="entry name" value="HTHLYSR"/>
</dbReference>
<dbReference type="RefSeq" id="WP_322808218.1">
    <property type="nucleotide sequence ID" value="NZ_JAVBVO010000001.1"/>
</dbReference>
<proteinExistence type="inferred from homology"/>
<dbReference type="PANTHER" id="PTHR30346">
    <property type="entry name" value="TRANSCRIPTIONAL DUAL REGULATOR HCAR-RELATED"/>
    <property type="match status" value="1"/>
</dbReference>